<sequence length="254" mass="28455">MINRTDSERLEVIIEKLGQIVDLLTPKETKIQVMTVVDAPSGFNIDSDGNVELNEAKITEIPNTIAQVVRSTFSPRHPLPKQTRKNVIRFAKDAHRVLASNVFPGEDGIVYMYRVMKDGQRTRTCLADFIVVKEKRKVICLLKDIETGKVVARGIAKCDPKDVFNVDIGSAIALYRALGLNVPLDYLNVPNPTDFETGQIVEWCSNSKVKPKYLIKKRVDNHYSLKNTITGVSVDNIRYDDGLNANIIEDGVEV</sequence>
<dbReference type="OrthoDB" id="11735at10239"/>
<dbReference type="Proteomes" id="UP000033016">
    <property type="component" value="Segment"/>
</dbReference>
<name>A0A0E3T7K0_9CAUD</name>
<dbReference type="EMBL" id="KP696448">
    <property type="protein sequence ID" value="AKC02645.1"/>
    <property type="molecule type" value="Genomic_DNA"/>
</dbReference>
<accession>A0A0E3T7K0</accession>
<evidence type="ECO:0000313" key="1">
    <source>
        <dbReference type="EMBL" id="AKC02645.1"/>
    </source>
</evidence>
<organism evidence="1 2">
    <name type="scientific">Bacillus phage Stills</name>
    <dbReference type="NCBI Taxonomy" id="1610833"/>
    <lineage>
        <taxon>Viruses</taxon>
        <taxon>Duplodnaviria</taxon>
        <taxon>Heunggongvirae</taxon>
        <taxon>Uroviricota</taxon>
        <taxon>Caudoviricetes</taxon>
        <taxon>Slashvirus</taxon>
        <taxon>Slashvirus stills</taxon>
    </lineage>
</organism>
<dbReference type="RefSeq" id="YP_009196902.1">
    <property type="nucleotide sequence ID" value="NC_028777.1"/>
</dbReference>
<reference evidence="1 2" key="1">
    <citation type="journal article" date="2015" name="Genome Announc.">
        <title>Complete Genome Sequence of Bacillus megaterium Siphophage Stills.</title>
        <authorList>
            <person name="Lee S.S."/>
            <person name="Kongari R.R."/>
            <person name="Hernandez A.C."/>
            <person name="Kuty Everett G.F."/>
        </authorList>
    </citation>
    <scope>NUCLEOTIDE SEQUENCE [LARGE SCALE GENOMIC DNA]</scope>
</reference>
<protein>
    <submittedName>
        <fullName evidence="1">Uncharacterized protein</fullName>
    </submittedName>
</protein>
<keyword evidence="2" id="KW-1185">Reference proteome</keyword>
<dbReference type="PROSITE" id="PS50890">
    <property type="entry name" value="PUA"/>
    <property type="match status" value="1"/>
</dbReference>
<evidence type="ECO:0000313" key="2">
    <source>
        <dbReference type="Proteomes" id="UP000033016"/>
    </source>
</evidence>
<reference evidence="2" key="2">
    <citation type="submission" date="2015-01" db="EMBL/GenBank/DDBJ databases">
        <title>Complete Genome of Bacillus megaterium Siphophage Stills.</title>
        <authorList>
            <person name="Lee S.S."/>
            <person name="Kongari R.R."/>
            <person name="Hernandez A.C."/>
            <person name="Everett G.F.K."/>
        </authorList>
    </citation>
    <scope>NUCLEOTIDE SEQUENCE [LARGE SCALE GENOMIC DNA]</scope>
</reference>
<gene>
    <name evidence="1" type="ORF">CPT_Stills17</name>
</gene>
<dbReference type="GeneID" id="26660983"/>
<dbReference type="KEGG" id="vg:26660983"/>
<proteinExistence type="predicted"/>